<evidence type="ECO:0000313" key="10">
    <source>
        <dbReference type="EnsemblPlants" id="QL02p037084:mrna"/>
    </source>
</evidence>
<dbReference type="Proteomes" id="UP000594261">
    <property type="component" value="Chromosome 2"/>
</dbReference>
<evidence type="ECO:0000256" key="6">
    <source>
        <dbReference type="SAM" id="MobiDB-lite"/>
    </source>
</evidence>
<dbReference type="InterPro" id="IPR001650">
    <property type="entry name" value="Helicase_C-like"/>
</dbReference>
<dbReference type="GO" id="GO:0003676">
    <property type="term" value="F:nucleic acid binding"/>
    <property type="evidence" value="ECO:0007669"/>
    <property type="project" value="InterPro"/>
</dbReference>
<dbReference type="Gramene" id="QL02p037084:mrna">
    <property type="protein sequence ID" value="QL02p037084:mrna"/>
    <property type="gene ID" value="QL02p037084"/>
</dbReference>
<dbReference type="FunCoup" id="A0A7N2KWB2">
    <property type="interactions" value="2778"/>
</dbReference>
<dbReference type="CDD" id="cd18787">
    <property type="entry name" value="SF2_C_DEAD"/>
    <property type="match status" value="1"/>
</dbReference>
<feature type="short sequence motif" description="Q motif" evidence="5">
    <location>
        <begin position="116"/>
        <end position="144"/>
    </location>
</feature>
<feature type="region of interest" description="Disordered" evidence="6">
    <location>
        <begin position="522"/>
        <end position="635"/>
    </location>
</feature>
<dbReference type="CDD" id="cd00268">
    <property type="entry name" value="DEADc"/>
    <property type="match status" value="1"/>
</dbReference>
<evidence type="ECO:0000259" key="8">
    <source>
        <dbReference type="PROSITE" id="PS51194"/>
    </source>
</evidence>
<evidence type="ECO:0000256" key="3">
    <source>
        <dbReference type="ARBA" id="ARBA00022806"/>
    </source>
</evidence>
<dbReference type="InterPro" id="IPR027417">
    <property type="entry name" value="P-loop_NTPase"/>
</dbReference>
<evidence type="ECO:0008006" key="12">
    <source>
        <dbReference type="Google" id="ProtNLM"/>
    </source>
</evidence>
<name>A0A7N2KWB2_QUELO</name>
<dbReference type="InterPro" id="IPR011545">
    <property type="entry name" value="DEAD/DEAH_box_helicase_dom"/>
</dbReference>
<dbReference type="OrthoDB" id="10256233at2759"/>
<evidence type="ECO:0000256" key="4">
    <source>
        <dbReference type="ARBA" id="ARBA00022840"/>
    </source>
</evidence>
<evidence type="ECO:0000256" key="2">
    <source>
        <dbReference type="ARBA" id="ARBA00022801"/>
    </source>
</evidence>
<keyword evidence="1" id="KW-0547">Nucleotide-binding</keyword>
<dbReference type="EnsemblPlants" id="QL02p037084:mrna">
    <property type="protein sequence ID" value="QL02p037084:mrna"/>
    <property type="gene ID" value="QL02p037084"/>
</dbReference>
<dbReference type="GO" id="GO:0016787">
    <property type="term" value="F:hydrolase activity"/>
    <property type="evidence" value="ECO:0007669"/>
    <property type="project" value="UniProtKB-KW"/>
</dbReference>
<protein>
    <recommendedName>
        <fullName evidence="12">DEAD-box ATP-dependent RNA helicase 39</fullName>
    </recommendedName>
</protein>
<dbReference type="InParanoid" id="A0A7N2KWB2"/>
<dbReference type="Pfam" id="PF00270">
    <property type="entry name" value="DEAD"/>
    <property type="match status" value="1"/>
</dbReference>
<dbReference type="PROSITE" id="PS51194">
    <property type="entry name" value="HELICASE_CTER"/>
    <property type="match status" value="1"/>
</dbReference>
<dbReference type="KEGG" id="qlo:115975499"/>
<dbReference type="Pfam" id="PF00271">
    <property type="entry name" value="Helicase_C"/>
    <property type="match status" value="1"/>
</dbReference>
<keyword evidence="3" id="KW-0347">Helicase</keyword>
<evidence type="ECO:0000256" key="1">
    <source>
        <dbReference type="ARBA" id="ARBA00022741"/>
    </source>
</evidence>
<feature type="domain" description="Helicase C-terminal" evidence="8">
    <location>
        <begin position="359"/>
        <end position="509"/>
    </location>
</feature>
<dbReference type="InterPro" id="IPR014014">
    <property type="entry name" value="RNA_helicase_DEAD_Q_motif"/>
</dbReference>
<gene>
    <name evidence="10" type="primary">LOC115975499</name>
</gene>
<evidence type="ECO:0000313" key="11">
    <source>
        <dbReference type="Proteomes" id="UP000594261"/>
    </source>
</evidence>
<dbReference type="PROSITE" id="PS51192">
    <property type="entry name" value="HELICASE_ATP_BIND_1"/>
    <property type="match status" value="1"/>
</dbReference>
<keyword evidence="4" id="KW-0067">ATP-binding</keyword>
<dbReference type="SMART" id="SM00487">
    <property type="entry name" value="DEXDc"/>
    <property type="match status" value="1"/>
</dbReference>
<keyword evidence="11" id="KW-1185">Reference proteome</keyword>
<dbReference type="InterPro" id="IPR044742">
    <property type="entry name" value="DEAD/DEAH_RhlB"/>
</dbReference>
<dbReference type="AlphaFoldDB" id="A0A7N2KWB2"/>
<feature type="domain" description="Helicase ATP-binding" evidence="7">
    <location>
        <begin position="147"/>
        <end position="334"/>
    </location>
</feature>
<dbReference type="GO" id="GO:0005524">
    <property type="term" value="F:ATP binding"/>
    <property type="evidence" value="ECO:0007669"/>
    <property type="project" value="UniProtKB-KW"/>
</dbReference>
<evidence type="ECO:0000259" key="9">
    <source>
        <dbReference type="PROSITE" id="PS51195"/>
    </source>
</evidence>
<dbReference type="SUPFAM" id="SSF52540">
    <property type="entry name" value="P-loop containing nucleoside triphosphate hydrolases"/>
    <property type="match status" value="1"/>
</dbReference>
<dbReference type="InterPro" id="IPR014001">
    <property type="entry name" value="Helicase_ATP-bd"/>
</dbReference>
<feature type="compositionally biased region" description="Polar residues" evidence="6">
    <location>
        <begin position="525"/>
        <end position="535"/>
    </location>
</feature>
<accession>A0A7N2KWB2</accession>
<reference evidence="10" key="2">
    <citation type="submission" date="2021-01" db="UniProtKB">
        <authorList>
            <consortium name="EnsemblPlants"/>
        </authorList>
    </citation>
    <scope>IDENTIFICATION</scope>
</reference>
<dbReference type="SMART" id="SM00490">
    <property type="entry name" value="HELICc"/>
    <property type="match status" value="1"/>
</dbReference>
<feature type="domain" description="DEAD-box RNA helicase Q" evidence="9">
    <location>
        <begin position="116"/>
        <end position="144"/>
    </location>
</feature>
<keyword evidence="2" id="KW-0378">Hydrolase</keyword>
<dbReference type="PROSITE" id="PS51195">
    <property type="entry name" value="Q_MOTIF"/>
    <property type="match status" value="1"/>
</dbReference>
<proteinExistence type="predicted"/>
<dbReference type="GO" id="GO:0003724">
    <property type="term" value="F:RNA helicase activity"/>
    <property type="evidence" value="ECO:0007669"/>
    <property type="project" value="InterPro"/>
</dbReference>
<reference evidence="11" key="1">
    <citation type="journal article" date="2016" name="G3 (Bethesda)">
        <title>First Draft Assembly and Annotation of the Genome of a California Endemic Oak Quercus lobata Nee (Fagaceae).</title>
        <authorList>
            <person name="Sork V.L."/>
            <person name="Fitz-Gibbon S.T."/>
            <person name="Puiu D."/>
            <person name="Crepeau M."/>
            <person name="Gugger P.F."/>
            <person name="Sherman R."/>
            <person name="Stevens K."/>
            <person name="Langley C.H."/>
            <person name="Pellegrini M."/>
            <person name="Salzberg S.L."/>
        </authorList>
    </citation>
    <scope>NUCLEOTIDE SEQUENCE [LARGE SCALE GENOMIC DNA]</scope>
    <source>
        <strain evidence="11">cv. SW786</strain>
    </source>
</reference>
<organism evidence="10 11">
    <name type="scientific">Quercus lobata</name>
    <name type="common">Valley oak</name>
    <dbReference type="NCBI Taxonomy" id="97700"/>
    <lineage>
        <taxon>Eukaryota</taxon>
        <taxon>Viridiplantae</taxon>
        <taxon>Streptophyta</taxon>
        <taxon>Embryophyta</taxon>
        <taxon>Tracheophyta</taxon>
        <taxon>Spermatophyta</taxon>
        <taxon>Magnoliopsida</taxon>
        <taxon>eudicotyledons</taxon>
        <taxon>Gunneridae</taxon>
        <taxon>Pentapetalae</taxon>
        <taxon>rosids</taxon>
        <taxon>fabids</taxon>
        <taxon>Fagales</taxon>
        <taxon>Fagaceae</taxon>
        <taxon>Quercus</taxon>
    </lineage>
</organism>
<feature type="compositionally biased region" description="Low complexity" evidence="6">
    <location>
        <begin position="569"/>
        <end position="591"/>
    </location>
</feature>
<dbReference type="OMA" id="VFRVSKF"/>
<dbReference type="PANTHER" id="PTHR47960">
    <property type="entry name" value="DEAD-BOX ATP-DEPENDENT RNA HELICASE 50"/>
    <property type="match status" value="1"/>
</dbReference>
<sequence length="635" mass="69981">MGGSVTAARRSLLTLSLSSPNLFTLSRLSSSAKRFPLLKLSKPTRVLQGFRPLCTTTTEPDQIKHSMLLERLRFRHLKDSASKPPLTTTTSKPLNAVQTETEDGFKNKNKKKKVVERFEDLGLTEEVMGVVKEMGIEVPTEIQCIGIPAVLEGKSVVLGSHTGSGKTFAYMLPLVQLLRQDEALCGMLMRPRRPRAVVLCPTRELSEQVFRVAKSISHHARFRSTMVSGGGRVRPQEDSLNNPIDMVVGTPGRVLQHIEEGNIVYGDIKYVVLDEADTMFDRGFGPDIRKFLGPLKNRASKPGGEGFQTVLVTATMTRAVQNLVDEEFQGIVHLRTSTLHKKVASARHDFIKLSGSENKLEALLQVLGPSLSKGNRVMVFCNTLNSSRAVDHFLGENQISTVNYHGEVPAEQRVENLKRFKSDDGDCPSLVCTDLAARGLDLDVDHVIMFDFPSNSIDYLHRTGRTARMGAKGKVTSLVAKRDLVLATRIEEALRKNESLESLTVDNVRRDIARSRITEQKRTNVKSVKISNQKNKITRKSKEESAPNSKNKVTRKGKEASTPAKSSKRAVQVSKSVKSSSSANTSRKAPSTSSGKKPTAIKKSRPVKSAASKLSVVGFRGRASWSNKKESLRSS</sequence>
<dbReference type="RefSeq" id="XP_030952145.1">
    <property type="nucleotide sequence ID" value="XM_031096285.1"/>
</dbReference>
<dbReference type="Gene3D" id="3.40.50.300">
    <property type="entry name" value="P-loop containing nucleotide triphosphate hydrolases"/>
    <property type="match status" value="2"/>
</dbReference>
<dbReference type="GeneID" id="115975499"/>
<evidence type="ECO:0000256" key="5">
    <source>
        <dbReference type="PROSITE-ProRule" id="PRU00552"/>
    </source>
</evidence>
<evidence type="ECO:0000259" key="7">
    <source>
        <dbReference type="PROSITE" id="PS51192"/>
    </source>
</evidence>